<feature type="domain" description="ATP-dependent RecD2 DNA helicase OB-fold" evidence="7">
    <location>
        <begin position="14"/>
        <end position="87"/>
    </location>
</feature>
<evidence type="ECO:0000313" key="9">
    <source>
        <dbReference type="Proteomes" id="UP001354989"/>
    </source>
</evidence>
<dbReference type="CDD" id="cd17933">
    <property type="entry name" value="DEXSc_RecD-like"/>
    <property type="match status" value="1"/>
</dbReference>
<keyword evidence="9" id="KW-1185">Reference proteome</keyword>
<proteinExistence type="inferred from homology"/>
<evidence type="ECO:0008006" key="10">
    <source>
        <dbReference type="Google" id="ProtNLM"/>
    </source>
</evidence>
<dbReference type="InterPro" id="IPR006345">
    <property type="entry name" value="RecD2"/>
</dbReference>
<dbReference type="PANTHER" id="PTHR43788">
    <property type="entry name" value="DNA2/NAM7 HELICASE FAMILY MEMBER"/>
    <property type="match status" value="1"/>
</dbReference>
<evidence type="ECO:0000259" key="4">
    <source>
        <dbReference type="Pfam" id="PF13538"/>
    </source>
</evidence>
<feature type="coiled-coil region" evidence="3">
    <location>
        <begin position="255"/>
        <end position="289"/>
    </location>
</feature>
<dbReference type="EMBL" id="AP025292">
    <property type="protein sequence ID" value="BDC99840.1"/>
    <property type="molecule type" value="Genomic_DNA"/>
</dbReference>
<evidence type="ECO:0000256" key="3">
    <source>
        <dbReference type="SAM" id="Coils"/>
    </source>
</evidence>
<dbReference type="InterPro" id="IPR029493">
    <property type="entry name" value="RecD2-like_HHH"/>
</dbReference>
<protein>
    <recommendedName>
        <fullName evidence="10">ATP-dependent RecD-like DNA helicase</fullName>
    </recommendedName>
</protein>
<dbReference type="Gene3D" id="1.10.150.20">
    <property type="entry name" value="5' to 3' exonuclease, C-terminal subdomain"/>
    <property type="match status" value="1"/>
</dbReference>
<dbReference type="CDD" id="cd18809">
    <property type="entry name" value="SF1_C_RecD"/>
    <property type="match status" value="1"/>
</dbReference>
<name>A0ABN6LA15_9BACT</name>
<dbReference type="HAMAP" id="MF_01488">
    <property type="entry name" value="RecD2"/>
    <property type="match status" value="1"/>
</dbReference>
<organism evidence="8 9">
    <name type="scientific">Persicobacter psychrovividus</name>
    <dbReference type="NCBI Taxonomy" id="387638"/>
    <lineage>
        <taxon>Bacteria</taxon>
        <taxon>Pseudomonadati</taxon>
        <taxon>Bacteroidota</taxon>
        <taxon>Cytophagia</taxon>
        <taxon>Cytophagales</taxon>
        <taxon>Persicobacteraceae</taxon>
        <taxon>Persicobacter</taxon>
    </lineage>
</organism>
<dbReference type="Pfam" id="PF13245">
    <property type="entry name" value="AAA_19"/>
    <property type="match status" value="1"/>
</dbReference>
<dbReference type="Pfam" id="PF23139">
    <property type="entry name" value="OB_YrrC"/>
    <property type="match status" value="1"/>
</dbReference>
<dbReference type="InterPro" id="IPR010994">
    <property type="entry name" value="RuvA_2-like"/>
</dbReference>
<dbReference type="InterPro" id="IPR055446">
    <property type="entry name" value="RecD2_N_OB"/>
</dbReference>
<evidence type="ECO:0000259" key="6">
    <source>
        <dbReference type="Pfam" id="PF18335"/>
    </source>
</evidence>
<keyword evidence="2" id="KW-0067">ATP-binding</keyword>
<dbReference type="RefSeq" id="WP_332919987.1">
    <property type="nucleotide sequence ID" value="NZ_AP025292.1"/>
</dbReference>
<feature type="domain" description="UvrD-like helicase C-terminal" evidence="4">
    <location>
        <begin position="772"/>
        <end position="818"/>
    </location>
</feature>
<dbReference type="InterPro" id="IPR027417">
    <property type="entry name" value="P-loop_NTPase"/>
</dbReference>
<dbReference type="PANTHER" id="PTHR43788:SF6">
    <property type="entry name" value="DNA HELICASE B"/>
    <property type="match status" value="1"/>
</dbReference>
<evidence type="ECO:0000259" key="7">
    <source>
        <dbReference type="Pfam" id="PF23139"/>
    </source>
</evidence>
<sequence>MIDIPQKKDSNTVELKATVERVTFHSEDTGYSVLKVTPVGRAQEQTTVTVHQGKVFAGGTFLFEGNYSEHPKFGQQFKAERMLEVKPASASALEKYLGSGLIFGVGPKTAKRIVAHFGDKTMEVFEEQMDRLQEVPGIAANKLSQIRSAWLEHRSIRNVMMFLQEYGISTLYAVKIYKAYEFDAIEIVSKNPYRLSRDIYGIGFFSADRVALSMGFAEDSPERISAAVKHVLAASREEGHCYLLLEQILEQAGQLLKLKGAEELIKQQLTALEQENELRTRKLKDEEGNSLMAYYSKTLYYDELTVVHELERLMKFRPKVDTRRVLNWLNKFNQQQPFPLSEEQTQAVAGIVGQSVSVLTGGPGCGKTTTTKAAVQLGVAMGKKVLLAAPTGRASQRMSEVIGREAVTIHRLLVFDPSQGGFKKGEEDPLEGDFIIVDECSMLDISLTASLLKAIASGAQVLLIGDADQLPSVGAGNVLKDLMDSGRVPVFALTQIFRQGAASKIITYAHQINKGQVPRIESPIRNRSAWQQEDCLFIDAEEATQQQAQFIKKIRQTMKSVVESGETAIVKEAEGVYNTVQQQQEDYFVEHIDQQELDRIRKEGIAKYTFNVPSQFMHVNVTDLLNTPSQAAALQSVLTNVHPWSSLHYGFSAADMVVRLYCQTLPQQLGKDKEIQILTPMTKGTLGTRQLNMLIQQAANPPAETKQQLTIGDRIFRVNDRVIQKRNNYDLEVFNGDIGKIISINPTDFLIVIAFGKKRVEYNRDAIMELDLAYAITIHKSQGSEFDAVILPVATQHFKMLFRNLIYTGLTRAKKMSVFLGSRRSMSVAVRNEDNRKRQTCLKALVARMDIQE</sequence>
<evidence type="ECO:0000313" key="8">
    <source>
        <dbReference type="EMBL" id="BDC99840.1"/>
    </source>
</evidence>
<dbReference type="Pfam" id="PF18335">
    <property type="entry name" value="SH3_13"/>
    <property type="match status" value="1"/>
</dbReference>
<keyword evidence="1" id="KW-0547">Nucleotide-binding</keyword>
<dbReference type="Pfam" id="PF14490">
    <property type="entry name" value="HHH_RecD2"/>
    <property type="match status" value="1"/>
</dbReference>
<evidence type="ECO:0000256" key="2">
    <source>
        <dbReference type="ARBA" id="ARBA00022840"/>
    </source>
</evidence>
<feature type="domain" description="ATP-dependent RecD2 DNA helicase SH3" evidence="6">
    <location>
        <begin position="691"/>
        <end position="755"/>
    </location>
</feature>
<dbReference type="Proteomes" id="UP001354989">
    <property type="component" value="Chromosome"/>
</dbReference>
<gene>
    <name evidence="8" type="ORF">PEPS_21210</name>
</gene>
<evidence type="ECO:0000259" key="5">
    <source>
        <dbReference type="Pfam" id="PF14490"/>
    </source>
</evidence>
<dbReference type="SUPFAM" id="SSF47781">
    <property type="entry name" value="RuvA domain 2-like"/>
    <property type="match status" value="1"/>
</dbReference>
<dbReference type="InterPro" id="IPR027785">
    <property type="entry name" value="UvrD-like_helicase_C"/>
</dbReference>
<dbReference type="InterPro" id="IPR050534">
    <property type="entry name" value="Coronavir_polyprotein_1ab"/>
</dbReference>
<dbReference type="SUPFAM" id="SSF52540">
    <property type="entry name" value="P-loop containing nucleoside triphosphate hydrolases"/>
    <property type="match status" value="2"/>
</dbReference>
<dbReference type="Pfam" id="PF13538">
    <property type="entry name" value="UvrD_C_2"/>
    <property type="match status" value="1"/>
</dbReference>
<reference evidence="8 9" key="1">
    <citation type="submission" date="2021-12" db="EMBL/GenBank/DDBJ databases">
        <title>Genome sequencing of bacteria with rrn-lacking chromosome and rrn-plasmid.</title>
        <authorList>
            <person name="Anda M."/>
            <person name="Iwasaki W."/>
        </authorList>
    </citation>
    <scope>NUCLEOTIDE SEQUENCE [LARGE SCALE GENOMIC DNA]</scope>
    <source>
        <strain evidence="8 9">NBRC 101262</strain>
    </source>
</reference>
<dbReference type="InterPro" id="IPR041451">
    <property type="entry name" value="RecD2_SH13"/>
</dbReference>
<dbReference type="Gene3D" id="1.10.10.2220">
    <property type="match status" value="1"/>
</dbReference>
<evidence type="ECO:0000256" key="1">
    <source>
        <dbReference type="ARBA" id="ARBA00022741"/>
    </source>
</evidence>
<keyword evidence="3" id="KW-0175">Coiled coil</keyword>
<feature type="domain" description="ATP-dependent RecD2 DNA helicase-like helix-hairpin-helix" evidence="5">
    <location>
        <begin position="152"/>
        <end position="242"/>
    </location>
</feature>
<dbReference type="Gene3D" id="3.40.50.300">
    <property type="entry name" value="P-loop containing nucleotide triphosphate hydrolases"/>
    <property type="match status" value="2"/>
</dbReference>
<accession>A0ABN6LA15</accession>